<evidence type="ECO:0000256" key="6">
    <source>
        <dbReference type="SAM" id="Phobius"/>
    </source>
</evidence>
<evidence type="ECO:0000259" key="7">
    <source>
        <dbReference type="Pfam" id="PF02687"/>
    </source>
</evidence>
<dbReference type="GO" id="GO:0005886">
    <property type="term" value="C:plasma membrane"/>
    <property type="evidence" value="ECO:0007669"/>
    <property type="project" value="UniProtKB-SubCell"/>
</dbReference>
<feature type="transmembrane region" description="Helical" evidence="6">
    <location>
        <begin position="287"/>
        <end position="309"/>
    </location>
</feature>
<comment type="caution">
    <text evidence="8">The sequence shown here is derived from an EMBL/GenBank/DDBJ whole genome shotgun (WGS) entry which is preliminary data.</text>
</comment>
<evidence type="ECO:0000256" key="1">
    <source>
        <dbReference type="ARBA" id="ARBA00004651"/>
    </source>
</evidence>
<keyword evidence="3 6" id="KW-0812">Transmembrane</keyword>
<gene>
    <name evidence="8" type="primary">bceB_2</name>
    <name evidence="8" type="ORF">BEI61_03033</name>
</gene>
<dbReference type="RefSeq" id="WP_069152861.1">
    <property type="nucleotide sequence ID" value="NZ_MCGH01000002.1"/>
</dbReference>
<dbReference type="Pfam" id="PF02687">
    <property type="entry name" value="FtsX"/>
    <property type="match status" value="1"/>
</dbReference>
<evidence type="ECO:0000256" key="2">
    <source>
        <dbReference type="ARBA" id="ARBA00022475"/>
    </source>
</evidence>
<keyword evidence="4 6" id="KW-1133">Transmembrane helix</keyword>
<feature type="transmembrane region" description="Helical" evidence="6">
    <location>
        <begin position="20"/>
        <end position="40"/>
    </location>
</feature>
<dbReference type="InterPro" id="IPR003838">
    <property type="entry name" value="ABC3_permease_C"/>
</dbReference>
<keyword evidence="5 6" id="KW-0472">Membrane</keyword>
<evidence type="ECO:0000256" key="3">
    <source>
        <dbReference type="ARBA" id="ARBA00022692"/>
    </source>
</evidence>
<dbReference type="InterPro" id="IPR052536">
    <property type="entry name" value="ABC-4_Integral_Memb_Prot"/>
</dbReference>
<name>A0A1E3AEL0_9FIRM</name>
<comment type="subcellular location">
    <subcellularLocation>
        <location evidence="1">Cell membrane</location>
        <topology evidence="1">Multi-pass membrane protein</topology>
    </subcellularLocation>
</comment>
<feature type="domain" description="ABC3 transporter permease C-terminal" evidence="7">
    <location>
        <begin position="60"/>
        <end position="181"/>
    </location>
</feature>
<dbReference type="Proteomes" id="UP000094067">
    <property type="component" value="Unassembled WGS sequence"/>
</dbReference>
<feature type="transmembrane region" description="Helical" evidence="6">
    <location>
        <begin position="665"/>
        <end position="684"/>
    </location>
</feature>
<feature type="transmembrane region" description="Helical" evidence="6">
    <location>
        <begin position="569"/>
        <end position="594"/>
    </location>
</feature>
<accession>A0A1E3AEL0</accession>
<dbReference type="AlphaFoldDB" id="A0A1E3AEL0"/>
<dbReference type="PANTHER" id="PTHR46795">
    <property type="entry name" value="ABC TRANSPORTER PERMEASE-RELATED-RELATED"/>
    <property type="match status" value="1"/>
</dbReference>
<dbReference type="EMBL" id="MCGH01000002">
    <property type="protein sequence ID" value="ODM07143.1"/>
    <property type="molecule type" value="Genomic_DNA"/>
</dbReference>
<sequence length="697" mass="77992">MTMNKIMAKLRKNSKGQYTLLGVCIFLSVLMVSAFAFLYFSPTVQELLPTGGDTRKLSWLLFFVTAAGCTIFTIYGADLFFKNKSREFGVFLALGEQKRKLEVQLFREVALILLKYVFLGILAAIPVSWLIWKAFSKMLIGADQMRYRFTPLGIAAGLLFTAFLILCIGAAGIRFVKRTNIMDILNDRRKTEMVKEIKPWTGKLGLLLIIIGLLLAMAVPQLSAHLFLQLMPPVWNLTWLISLAGLYLFLLSAVAHSGIGKKRETYYKNIISTNLMRFTARQTTRNMCVIALLIFVILISAFWGIMYYVSAFINGDNAPVDYSLHYPAAESQLTKAEIEGLADEYGVDITLYEETRALELIIRYVSRDYDDNGKYFDIETEKLASFVSASDFTRISGISVTLSSGEYRTVVGSNYQRTIWVGPDCLQAVTNPVTGDSFSPVFQGTTAFENLALMSDPFVFIISDEDYLRLSAGLNEAWMENMVFFNVKDVYSTYAFAHALQDAFIGRATALSDHLSLYDAHEEKLAAEAGKNYSYSGSCGLSDESGFQTGSWKYAPFIKVLMKQDAMQLVAVFVLLSIYISILSLTACSVMSYVRSLTVALDNKNMFADLRRLGAAKAYTERVLRIQLKKIYLFPTAAGCIIGILFAALLTFFNDMRIDVFELNMLGVVGILIVVISAVMYIMYRVSLKKAEAIAEI</sequence>
<keyword evidence="2" id="KW-1003">Cell membrane</keyword>
<feature type="transmembrane region" description="Helical" evidence="6">
    <location>
        <begin position="109"/>
        <end position="132"/>
    </location>
</feature>
<evidence type="ECO:0000313" key="8">
    <source>
        <dbReference type="EMBL" id="ODM07143.1"/>
    </source>
</evidence>
<feature type="transmembrane region" description="Helical" evidence="6">
    <location>
        <begin position="197"/>
        <end position="219"/>
    </location>
</feature>
<feature type="transmembrane region" description="Helical" evidence="6">
    <location>
        <begin position="152"/>
        <end position="176"/>
    </location>
</feature>
<protein>
    <submittedName>
        <fullName evidence="8">Bacitracin export permease protein BceB</fullName>
    </submittedName>
</protein>
<feature type="transmembrane region" description="Helical" evidence="6">
    <location>
        <begin position="631"/>
        <end position="653"/>
    </location>
</feature>
<organism evidence="8 9">
    <name type="scientific">Eisenbergiella tayi</name>
    <dbReference type="NCBI Taxonomy" id="1432052"/>
    <lineage>
        <taxon>Bacteria</taxon>
        <taxon>Bacillati</taxon>
        <taxon>Bacillota</taxon>
        <taxon>Clostridia</taxon>
        <taxon>Lachnospirales</taxon>
        <taxon>Lachnospiraceae</taxon>
        <taxon>Eisenbergiella</taxon>
    </lineage>
</organism>
<dbReference type="PATRIC" id="fig|1432052.4.peg.3379"/>
<dbReference type="PANTHER" id="PTHR46795:SF3">
    <property type="entry name" value="ABC TRANSPORTER PERMEASE"/>
    <property type="match status" value="1"/>
</dbReference>
<proteinExistence type="predicted"/>
<reference evidence="8 9" key="1">
    <citation type="submission" date="2016-07" db="EMBL/GenBank/DDBJ databases">
        <title>Characterization of isolates of Eisenbergiella tayi derived from blood cultures, using whole genome sequencing.</title>
        <authorList>
            <person name="Burdz T."/>
            <person name="Wiebe D."/>
            <person name="Huynh C."/>
            <person name="Bernard K."/>
        </authorList>
    </citation>
    <scope>NUCLEOTIDE SEQUENCE [LARGE SCALE GENOMIC DNA]</scope>
    <source>
        <strain evidence="8 9">NML 110608</strain>
    </source>
</reference>
<feature type="transmembrane region" description="Helical" evidence="6">
    <location>
        <begin position="60"/>
        <end position="81"/>
    </location>
</feature>
<evidence type="ECO:0000256" key="5">
    <source>
        <dbReference type="ARBA" id="ARBA00023136"/>
    </source>
</evidence>
<feature type="transmembrane region" description="Helical" evidence="6">
    <location>
        <begin position="239"/>
        <end position="259"/>
    </location>
</feature>
<evidence type="ECO:0000256" key="4">
    <source>
        <dbReference type="ARBA" id="ARBA00022989"/>
    </source>
</evidence>
<evidence type="ECO:0000313" key="9">
    <source>
        <dbReference type="Proteomes" id="UP000094067"/>
    </source>
</evidence>